<proteinExistence type="predicted"/>
<reference evidence="1 2" key="1">
    <citation type="submission" date="2017-07" db="EMBL/GenBank/DDBJ databases">
        <title>Tetzosporium hominis gen.nov. sp.nov.</title>
        <authorList>
            <person name="Tetz G."/>
            <person name="Tetz V."/>
        </authorList>
    </citation>
    <scope>NUCLEOTIDE SEQUENCE [LARGE SCALE GENOMIC DNA]</scope>
    <source>
        <strain evidence="1 2">VT-49</strain>
    </source>
</reference>
<comment type="caution">
    <text evidence="1">The sequence shown here is derived from an EMBL/GenBank/DDBJ whole genome shotgun (WGS) entry which is preliminary data.</text>
</comment>
<protein>
    <recommendedName>
        <fullName evidence="3">DUF3221 domain-containing protein</fullName>
    </recommendedName>
</protein>
<dbReference type="RefSeq" id="WP_094943014.1">
    <property type="nucleotide sequence ID" value="NZ_NOKQ01000217.1"/>
</dbReference>
<dbReference type="OrthoDB" id="9833529at2"/>
<organism evidence="1 2">
    <name type="scientific">Tetzosporium hominis</name>
    <dbReference type="NCBI Taxonomy" id="2020506"/>
    <lineage>
        <taxon>Bacteria</taxon>
        <taxon>Bacillati</taxon>
        <taxon>Bacillota</taxon>
        <taxon>Bacilli</taxon>
        <taxon>Bacillales</taxon>
        <taxon>Caryophanaceae</taxon>
        <taxon>Tetzosporium</taxon>
    </lineage>
</organism>
<dbReference type="EMBL" id="NOKQ01000217">
    <property type="protein sequence ID" value="OZS77820.1"/>
    <property type="molecule type" value="Genomic_DNA"/>
</dbReference>
<name>A0A264W2K8_9BACL</name>
<evidence type="ECO:0000313" key="1">
    <source>
        <dbReference type="EMBL" id="OZS77820.1"/>
    </source>
</evidence>
<evidence type="ECO:0000313" key="2">
    <source>
        <dbReference type="Proteomes" id="UP000217065"/>
    </source>
</evidence>
<keyword evidence="2" id="KW-1185">Reference proteome</keyword>
<sequence length="118" mass="13724">MRLQFIVFGVLITLVSTVLWVFSQNVSSGYVVKTDDGYVKVVQLPLDPLFPLTEEQKEEALKKAARSRDGQHFALPIVNEKLGSSYKFGERVRIYWRGEPILDKRKQEYVEQTLFIMR</sequence>
<gene>
    <name evidence="1" type="ORF">CF394_08685</name>
</gene>
<dbReference type="Proteomes" id="UP000217065">
    <property type="component" value="Unassembled WGS sequence"/>
</dbReference>
<accession>A0A264W2K8</accession>
<evidence type="ECO:0008006" key="3">
    <source>
        <dbReference type="Google" id="ProtNLM"/>
    </source>
</evidence>
<dbReference type="AlphaFoldDB" id="A0A264W2K8"/>